<dbReference type="InterPro" id="IPR020626">
    <property type="entry name" value="Asp_DH_prok"/>
</dbReference>
<dbReference type="GO" id="GO:0016639">
    <property type="term" value="F:oxidoreductase activity, acting on the CH-NH2 group of donors, NAD or NADP as acceptor"/>
    <property type="evidence" value="ECO:0007669"/>
    <property type="project" value="UniProtKB-UniRule"/>
</dbReference>
<evidence type="ECO:0000313" key="9">
    <source>
        <dbReference type="EMBL" id="QBH95014.1"/>
    </source>
</evidence>
<organism evidence="9 10">
    <name type="scientific">Limnobaculum zhutongyuii</name>
    <dbReference type="NCBI Taxonomy" id="2498113"/>
    <lineage>
        <taxon>Bacteria</taxon>
        <taxon>Pseudomonadati</taxon>
        <taxon>Pseudomonadota</taxon>
        <taxon>Gammaproteobacteria</taxon>
        <taxon>Enterobacterales</taxon>
        <taxon>Budviciaceae</taxon>
        <taxon>Limnobaculum</taxon>
    </lineage>
</organism>
<sequence>MKKIMMIGFGAMAHEVMARLPQGVSVGWIVARPHHHQAISQLCDGQSIPLAHPDECQGQPDLVLECASQKAVNEYGESVLNKGWKLALISTGALADAGLFYRLRQAALQANGELIILSGAVAGMDGLSAAREGGLDNVTYISRKSPASWRGSPAEQRVDLDNVSQATVFFEGSAREAASSFPANANVAATIALMGIGMDKTRVQMIVDPHTQKNTHKIHVAGRFGEFDIELNGQPLATNPKTSTLAALSAVQICRRLVSDGLADE</sequence>
<dbReference type="Gene3D" id="3.30.360.10">
    <property type="entry name" value="Dihydrodipicolinate Reductase, domain 2"/>
    <property type="match status" value="1"/>
</dbReference>
<feature type="domain" description="Aspartate dehydrogenase" evidence="7">
    <location>
        <begin position="164"/>
        <end position="251"/>
    </location>
</feature>
<comment type="catalytic activity">
    <reaction evidence="6">
        <text>L-aspartate + NADP(+) + H2O = oxaloacetate + NH4(+) + NADPH + H(+)</text>
        <dbReference type="Rhea" id="RHEA:11784"/>
        <dbReference type="ChEBI" id="CHEBI:15377"/>
        <dbReference type="ChEBI" id="CHEBI:15378"/>
        <dbReference type="ChEBI" id="CHEBI:16452"/>
        <dbReference type="ChEBI" id="CHEBI:28938"/>
        <dbReference type="ChEBI" id="CHEBI:29991"/>
        <dbReference type="ChEBI" id="CHEBI:57783"/>
        <dbReference type="ChEBI" id="CHEBI:58349"/>
        <dbReference type="EC" id="1.4.1.21"/>
    </reaction>
</comment>
<evidence type="ECO:0000259" key="7">
    <source>
        <dbReference type="Pfam" id="PF01958"/>
    </source>
</evidence>
<dbReference type="HAMAP" id="MF_01265">
    <property type="entry name" value="NadX"/>
    <property type="match status" value="1"/>
</dbReference>
<dbReference type="NCBIfam" id="NF009828">
    <property type="entry name" value="PRK13303.1-3"/>
    <property type="match status" value="1"/>
</dbReference>
<keyword evidence="5 6" id="KW-0520">NAD</keyword>
<dbReference type="Pfam" id="PF03447">
    <property type="entry name" value="NAD_binding_3"/>
    <property type="match status" value="1"/>
</dbReference>
<comment type="catalytic activity">
    <reaction evidence="6">
        <text>L-aspartate + NAD(+) + H2O = oxaloacetate + NH4(+) + NADH + H(+)</text>
        <dbReference type="Rhea" id="RHEA:11788"/>
        <dbReference type="ChEBI" id="CHEBI:15377"/>
        <dbReference type="ChEBI" id="CHEBI:15378"/>
        <dbReference type="ChEBI" id="CHEBI:16452"/>
        <dbReference type="ChEBI" id="CHEBI:28938"/>
        <dbReference type="ChEBI" id="CHEBI:29991"/>
        <dbReference type="ChEBI" id="CHEBI:57540"/>
        <dbReference type="ChEBI" id="CHEBI:57945"/>
        <dbReference type="EC" id="1.4.1.21"/>
    </reaction>
</comment>
<feature type="binding site" evidence="6">
    <location>
        <position position="120"/>
    </location>
    <ligand>
        <name>NAD(+)</name>
        <dbReference type="ChEBI" id="CHEBI:57540"/>
    </ligand>
</feature>
<feature type="binding site" evidence="6">
    <location>
        <position position="186"/>
    </location>
    <ligand>
        <name>NAD(+)</name>
        <dbReference type="ChEBI" id="CHEBI:57540"/>
    </ligand>
</feature>
<accession>A0A411WG47</accession>
<keyword evidence="10" id="KW-1185">Reference proteome</keyword>
<dbReference type="AlphaFoldDB" id="A0A411WG47"/>
<dbReference type="EMBL" id="CP034752">
    <property type="protein sequence ID" value="QBH95014.1"/>
    <property type="molecule type" value="Genomic_DNA"/>
</dbReference>
<dbReference type="GO" id="GO:0050661">
    <property type="term" value="F:NADP binding"/>
    <property type="evidence" value="ECO:0007669"/>
    <property type="project" value="UniProtKB-UniRule"/>
</dbReference>
<dbReference type="InterPro" id="IPR002811">
    <property type="entry name" value="Asp_DH"/>
</dbReference>
<comment type="pathway">
    <text evidence="6">Cofactor biosynthesis; NAD(+) biosynthesis; iminoaspartate from L-aspartate (dehydrogenase route): step 1/1.</text>
</comment>
<dbReference type="Gene3D" id="3.40.50.720">
    <property type="entry name" value="NAD(P)-binding Rossmann-like Domain"/>
    <property type="match status" value="1"/>
</dbReference>
<proteinExistence type="inferred from homology"/>
<evidence type="ECO:0000256" key="1">
    <source>
        <dbReference type="ARBA" id="ARBA00008331"/>
    </source>
</evidence>
<dbReference type="Proteomes" id="UP000293154">
    <property type="component" value="Chromosome"/>
</dbReference>
<dbReference type="PIRSF" id="PIRSF005227">
    <property type="entry name" value="Asp_dh_NAD_syn"/>
    <property type="match status" value="1"/>
</dbReference>
<comment type="similarity">
    <text evidence="1 6">Belongs to the L-aspartate dehydrogenase family.</text>
</comment>
<keyword evidence="2 6" id="KW-0662">Pyridine nucleotide biosynthesis</keyword>
<dbReference type="GO" id="GO:0009435">
    <property type="term" value="P:NAD+ biosynthetic process"/>
    <property type="evidence" value="ECO:0007669"/>
    <property type="project" value="UniProtKB-UniRule"/>
</dbReference>
<evidence type="ECO:0000256" key="4">
    <source>
        <dbReference type="ARBA" id="ARBA00023002"/>
    </source>
</evidence>
<protein>
    <recommendedName>
        <fullName evidence="6">L-aspartate dehydrogenase</fullName>
        <ecNumber evidence="6">1.4.1.21</ecNumber>
    </recommendedName>
</protein>
<dbReference type="InterPro" id="IPR011182">
    <property type="entry name" value="L-Asp_DH"/>
</dbReference>
<feature type="active site" evidence="6">
    <location>
        <position position="216"/>
    </location>
</feature>
<evidence type="ECO:0000256" key="2">
    <source>
        <dbReference type="ARBA" id="ARBA00022642"/>
    </source>
</evidence>
<evidence type="ECO:0000256" key="5">
    <source>
        <dbReference type="ARBA" id="ARBA00023027"/>
    </source>
</evidence>
<dbReference type="RefSeq" id="WP_130590012.1">
    <property type="nucleotide sequence ID" value="NZ_CP034752.1"/>
</dbReference>
<dbReference type="SUPFAM" id="SSF51735">
    <property type="entry name" value="NAD(P)-binding Rossmann-fold domains"/>
    <property type="match status" value="1"/>
</dbReference>
<dbReference type="UniPathway" id="UPA00253">
    <property type="reaction ID" value="UER00456"/>
</dbReference>
<dbReference type="PANTHER" id="PTHR31873:SF6">
    <property type="entry name" value="ASPARTATE DEHYDROGENASE DOMAIN-CONTAINING PROTEIN"/>
    <property type="match status" value="1"/>
</dbReference>
<name>A0A411WG47_9GAMM</name>
<evidence type="ECO:0000259" key="8">
    <source>
        <dbReference type="Pfam" id="PF03447"/>
    </source>
</evidence>
<comment type="miscellaneous">
    <text evidence="6">The iminoaspartate product is unstable in aqueous solution and can decompose to oxaloacetate and ammonia.</text>
</comment>
<dbReference type="SUPFAM" id="SSF55347">
    <property type="entry name" value="Glyceraldehyde-3-phosphate dehydrogenase-like, C-terminal domain"/>
    <property type="match status" value="1"/>
</dbReference>
<dbReference type="InterPro" id="IPR005106">
    <property type="entry name" value="Asp/hSer_DH_NAD-bd"/>
</dbReference>
<dbReference type="NCBIfam" id="NF009827">
    <property type="entry name" value="PRK13303.1-2"/>
    <property type="match status" value="1"/>
</dbReference>
<dbReference type="PANTHER" id="PTHR31873">
    <property type="entry name" value="L-ASPARTATE DEHYDROGENASE-RELATED"/>
    <property type="match status" value="1"/>
</dbReference>
<dbReference type="KEGG" id="prag:EKN56_00430"/>
<dbReference type="OrthoDB" id="7056904at2"/>
<dbReference type="GO" id="GO:0051287">
    <property type="term" value="F:NAD binding"/>
    <property type="evidence" value="ECO:0007669"/>
    <property type="project" value="UniProtKB-UniRule"/>
</dbReference>
<evidence type="ECO:0000256" key="6">
    <source>
        <dbReference type="HAMAP-Rule" id="MF_01265"/>
    </source>
</evidence>
<dbReference type="InterPro" id="IPR036291">
    <property type="entry name" value="NAD(P)-bd_dom_sf"/>
</dbReference>
<dbReference type="EC" id="1.4.1.21" evidence="6"/>
<gene>
    <name evidence="6" type="primary">nadX</name>
    <name evidence="9" type="ORF">EKN56_00430</name>
</gene>
<dbReference type="Pfam" id="PF01958">
    <property type="entry name" value="Asp_DH_C"/>
    <property type="match status" value="1"/>
</dbReference>
<evidence type="ECO:0000256" key="3">
    <source>
        <dbReference type="ARBA" id="ARBA00022857"/>
    </source>
</evidence>
<dbReference type="GO" id="GO:0033735">
    <property type="term" value="F:aspartate dehydrogenase [NAD(P)+] activity"/>
    <property type="evidence" value="ECO:0007669"/>
    <property type="project" value="UniProtKB-EC"/>
</dbReference>
<keyword evidence="4 6" id="KW-0560">Oxidoreductase</keyword>
<evidence type="ECO:0000313" key="10">
    <source>
        <dbReference type="Proteomes" id="UP000293154"/>
    </source>
</evidence>
<keyword evidence="3 6" id="KW-0521">NADP</keyword>
<reference evidence="9 10" key="1">
    <citation type="submission" date="2019-03" db="EMBL/GenBank/DDBJ databases">
        <title>Pragia sp. nov. isolated from the gut tract of Carduelis flavirostris.</title>
        <authorList>
            <person name="Ge Y."/>
        </authorList>
    </citation>
    <scope>NUCLEOTIDE SEQUENCE [LARGE SCALE GENOMIC DNA]</scope>
    <source>
        <strain evidence="9 10">CF-458</strain>
    </source>
</reference>
<feature type="domain" description="Aspartate/homoserine dehydrogenase NAD-binding" evidence="8">
    <location>
        <begin position="39"/>
        <end position="113"/>
    </location>
</feature>
<comment type="function">
    <text evidence="6">Specifically catalyzes the NAD or NADP-dependent dehydrogenation of L-aspartate to iminoaspartate.</text>
</comment>